<organism evidence="3 4">
    <name type="scientific">Aspergillus lucknowensis</name>
    <dbReference type="NCBI Taxonomy" id="176173"/>
    <lineage>
        <taxon>Eukaryota</taxon>
        <taxon>Fungi</taxon>
        <taxon>Dikarya</taxon>
        <taxon>Ascomycota</taxon>
        <taxon>Pezizomycotina</taxon>
        <taxon>Eurotiomycetes</taxon>
        <taxon>Eurotiomycetidae</taxon>
        <taxon>Eurotiales</taxon>
        <taxon>Aspergillaceae</taxon>
        <taxon>Aspergillus</taxon>
        <taxon>Aspergillus subgen. Nidulantes</taxon>
    </lineage>
</organism>
<dbReference type="Pfam" id="PF15377">
    <property type="entry name" value="DUF4604"/>
    <property type="match status" value="1"/>
</dbReference>
<keyword evidence="4" id="KW-1185">Reference proteome</keyword>
<evidence type="ECO:0000259" key="2">
    <source>
        <dbReference type="Pfam" id="PF15377"/>
    </source>
</evidence>
<proteinExistence type="predicted"/>
<feature type="compositionally biased region" description="Low complexity" evidence="1">
    <location>
        <begin position="96"/>
        <end position="114"/>
    </location>
</feature>
<accession>A0ABR4LKQ6</accession>
<feature type="domain" description="DUF4604" evidence="2">
    <location>
        <begin position="15"/>
        <end position="170"/>
    </location>
</feature>
<feature type="compositionally biased region" description="Basic residues" evidence="1">
    <location>
        <begin position="155"/>
        <end position="170"/>
    </location>
</feature>
<feature type="region of interest" description="Disordered" evidence="1">
    <location>
        <begin position="21"/>
        <end position="170"/>
    </location>
</feature>
<sequence>MSHNAKNLAYGKLHDAKEPAFLQRLRGQFGSSSGGLERPASQRPRRLREDNEDDGPTYVDAESNEVISKEEYEAMVNGGDEERTEGNGGDQRKSSTEGTAESGAAEAKKAATSKQNLAEIGGPRKRKQAKVVGDEVPEGESEETQTKKLEARKPTHEKKKKKKIKLSFEE</sequence>
<protein>
    <recommendedName>
        <fullName evidence="2">DUF4604 domain-containing protein</fullName>
    </recommendedName>
</protein>
<evidence type="ECO:0000256" key="1">
    <source>
        <dbReference type="SAM" id="MobiDB-lite"/>
    </source>
</evidence>
<feature type="compositionally biased region" description="Basic and acidic residues" evidence="1">
    <location>
        <begin position="144"/>
        <end position="154"/>
    </location>
</feature>
<dbReference type="GeneID" id="98148458"/>
<evidence type="ECO:0000313" key="4">
    <source>
        <dbReference type="Proteomes" id="UP001610432"/>
    </source>
</evidence>
<feature type="compositionally biased region" description="Basic and acidic residues" evidence="1">
    <location>
        <begin position="80"/>
        <end position="95"/>
    </location>
</feature>
<reference evidence="3 4" key="1">
    <citation type="submission" date="2024-07" db="EMBL/GenBank/DDBJ databases">
        <title>Section-level genome sequencing and comparative genomics of Aspergillus sections Usti and Cavernicolus.</title>
        <authorList>
            <consortium name="Lawrence Berkeley National Laboratory"/>
            <person name="Nybo J.L."/>
            <person name="Vesth T.C."/>
            <person name="Theobald S."/>
            <person name="Frisvad J.C."/>
            <person name="Larsen T.O."/>
            <person name="Kjaerboelling I."/>
            <person name="Rothschild-Mancinelli K."/>
            <person name="Lyhne E.K."/>
            <person name="Kogle M.E."/>
            <person name="Barry K."/>
            <person name="Clum A."/>
            <person name="Na H."/>
            <person name="Ledsgaard L."/>
            <person name="Lin J."/>
            <person name="Lipzen A."/>
            <person name="Kuo A."/>
            <person name="Riley R."/>
            <person name="Mondo S."/>
            <person name="Labutti K."/>
            <person name="Haridas S."/>
            <person name="Pangalinan J."/>
            <person name="Salamov A.A."/>
            <person name="Simmons B.A."/>
            <person name="Magnuson J.K."/>
            <person name="Chen J."/>
            <person name="Drula E."/>
            <person name="Henrissat B."/>
            <person name="Wiebenga A."/>
            <person name="Lubbers R.J."/>
            <person name="Gomes A.C."/>
            <person name="Macurrencykelacurrency M.R."/>
            <person name="Stajich J."/>
            <person name="Grigoriev I.V."/>
            <person name="Mortensen U.H."/>
            <person name="De Vries R.P."/>
            <person name="Baker S.E."/>
            <person name="Andersen M.R."/>
        </authorList>
    </citation>
    <scope>NUCLEOTIDE SEQUENCE [LARGE SCALE GENOMIC DNA]</scope>
    <source>
        <strain evidence="3 4">CBS 449.75</strain>
    </source>
</reference>
<gene>
    <name evidence="3" type="ORF">BJX67DRAFT_383114</name>
</gene>
<name>A0ABR4LKQ6_9EURO</name>
<dbReference type="InterPro" id="IPR027911">
    <property type="entry name" value="DUF4604"/>
</dbReference>
<dbReference type="Proteomes" id="UP001610432">
    <property type="component" value="Unassembled WGS sequence"/>
</dbReference>
<evidence type="ECO:0000313" key="3">
    <source>
        <dbReference type="EMBL" id="KAL2865116.1"/>
    </source>
</evidence>
<dbReference type="RefSeq" id="XP_070884095.1">
    <property type="nucleotide sequence ID" value="XM_071033386.1"/>
</dbReference>
<dbReference type="EMBL" id="JBFXLQ010000034">
    <property type="protein sequence ID" value="KAL2865116.1"/>
    <property type="molecule type" value="Genomic_DNA"/>
</dbReference>
<comment type="caution">
    <text evidence="3">The sequence shown here is derived from an EMBL/GenBank/DDBJ whole genome shotgun (WGS) entry which is preliminary data.</text>
</comment>